<dbReference type="EMBL" id="VUNQ01000002">
    <property type="protein sequence ID" value="MSU00136.1"/>
    <property type="molecule type" value="Genomic_DNA"/>
</dbReference>
<dbReference type="RefSeq" id="WP_154438391.1">
    <property type="nucleotide sequence ID" value="NZ_VUNQ01000002.1"/>
</dbReference>
<dbReference type="Pfam" id="PF02623">
    <property type="entry name" value="FliW"/>
    <property type="match status" value="1"/>
</dbReference>
<keyword evidence="2 4" id="KW-1005">Bacterial flagellum biogenesis</keyword>
<dbReference type="PANTHER" id="PTHR39190">
    <property type="entry name" value="FLAGELLAR ASSEMBLY FACTOR FLIW"/>
    <property type="match status" value="1"/>
</dbReference>
<comment type="caution">
    <text evidence="5">The sequence shown here is derived from an EMBL/GenBank/DDBJ whole genome shotgun (WGS) entry which is preliminary data.</text>
</comment>
<comment type="similarity">
    <text evidence="4">Belongs to the FliW family.</text>
</comment>
<keyword evidence="5" id="KW-0282">Flagellum</keyword>
<comment type="subunit">
    <text evidence="4">Interacts with translational regulator CsrA and flagellin(s).</text>
</comment>
<dbReference type="InterPro" id="IPR003775">
    <property type="entry name" value="Flagellar_assembly_factor_FliW"/>
</dbReference>
<dbReference type="Gene3D" id="2.30.290.10">
    <property type="entry name" value="BH3618-like"/>
    <property type="match status" value="1"/>
</dbReference>
<evidence type="ECO:0000313" key="5">
    <source>
        <dbReference type="EMBL" id="MSU00136.1"/>
    </source>
</evidence>
<comment type="subcellular location">
    <subcellularLocation>
        <location evidence="4">Cytoplasm</location>
    </subcellularLocation>
</comment>
<keyword evidence="1 4" id="KW-0963">Cytoplasm</keyword>
<keyword evidence="4" id="KW-0143">Chaperone</keyword>
<keyword evidence="3 4" id="KW-0810">Translation regulation</keyword>
<protein>
    <recommendedName>
        <fullName evidence="4">Flagellar assembly factor FliW</fullName>
    </recommendedName>
</protein>
<dbReference type="NCBIfam" id="NF009793">
    <property type="entry name" value="PRK13285.1-1"/>
    <property type="match status" value="1"/>
</dbReference>
<dbReference type="GO" id="GO:0005737">
    <property type="term" value="C:cytoplasm"/>
    <property type="evidence" value="ECO:0007669"/>
    <property type="project" value="UniProtKB-SubCell"/>
</dbReference>
<dbReference type="SUPFAM" id="SSF141457">
    <property type="entry name" value="BH3618-like"/>
    <property type="match status" value="1"/>
</dbReference>
<keyword evidence="6" id="KW-1185">Reference proteome</keyword>
<organism evidence="5 6">
    <name type="scientific">Tissierella pigra</name>
    <dbReference type="NCBI Taxonomy" id="2607614"/>
    <lineage>
        <taxon>Bacteria</taxon>
        <taxon>Bacillati</taxon>
        <taxon>Bacillota</taxon>
        <taxon>Tissierellia</taxon>
        <taxon>Tissierellales</taxon>
        <taxon>Tissierellaceae</taxon>
        <taxon>Tissierella</taxon>
    </lineage>
</organism>
<sequence length="137" mass="16063">MKIQKEKIIHFPEGIPAFEEEKEFVIILNHDSPFSYLQSVKNENLSFIIINPFEIFSDYDILIPETAKNRLKIEKQEDIMIYTIVVIPEDVENTTTNLLGPIVINTKEMLGKQVILDDKRYNTKHFIFDKYSQKGVK</sequence>
<evidence type="ECO:0000256" key="2">
    <source>
        <dbReference type="ARBA" id="ARBA00022795"/>
    </source>
</evidence>
<keyword evidence="5" id="KW-0966">Cell projection</keyword>
<keyword evidence="5" id="KW-0969">Cilium</keyword>
<dbReference type="HAMAP" id="MF_01185">
    <property type="entry name" value="FliW"/>
    <property type="match status" value="1"/>
</dbReference>
<evidence type="ECO:0000313" key="6">
    <source>
        <dbReference type="Proteomes" id="UP000469523"/>
    </source>
</evidence>
<dbReference type="GO" id="GO:0044780">
    <property type="term" value="P:bacterial-type flagellum assembly"/>
    <property type="evidence" value="ECO:0007669"/>
    <property type="project" value="UniProtKB-UniRule"/>
</dbReference>
<evidence type="ECO:0000256" key="1">
    <source>
        <dbReference type="ARBA" id="ARBA00022490"/>
    </source>
</evidence>
<name>A0A6N7XEF6_9FIRM</name>
<proteinExistence type="inferred from homology"/>
<dbReference type="GO" id="GO:0006417">
    <property type="term" value="P:regulation of translation"/>
    <property type="evidence" value="ECO:0007669"/>
    <property type="project" value="UniProtKB-KW"/>
</dbReference>
<dbReference type="PANTHER" id="PTHR39190:SF1">
    <property type="entry name" value="FLAGELLAR ASSEMBLY FACTOR FLIW"/>
    <property type="match status" value="1"/>
</dbReference>
<dbReference type="AlphaFoldDB" id="A0A6N7XEF6"/>
<reference evidence="5 6" key="1">
    <citation type="submission" date="2019-09" db="EMBL/GenBank/DDBJ databases">
        <title>In-depth cultivation of the pig gut microbiome towards novel bacterial diversity and tailored functional studies.</title>
        <authorList>
            <person name="Wylensek D."/>
            <person name="Hitch T.C.A."/>
            <person name="Clavel T."/>
        </authorList>
    </citation>
    <scope>NUCLEOTIDE SEQUENCE [LARGE SCALE GENOMIC DNA]</scope>
    <source>
        <strain evidence="5 6">WCA3-693-APC-4?</strain>
    </source>
</reference>
<dbReference type="InterPro" id="IPR024046">
    <property type="entry name" value="Flagellar_assmbl_FliW_dom_sf"/>
</dbReference>
<evidence type="ECO:0000256" key="3">
    <source>
        <dbReference type="ARBA" id="ARBA00022845"/>
    </source>
</evidence>
<dbReference type="Proteomes" id="UP000469523">
    <property type="component" value="Unassembled WGS sequence"/>
</dbReference>
<accession>A0A6N7XEF6</accession>
<gene>
    <name evidence="4" type="primary">fliW</name>
    <name evidence="5" type="ORF">FYJ83_01470</name>
</gene>
<evidence type="ECO:0000256" key="4">
    <source>
        <dbReference type="HAMAP-Rule" id="MF_01185"/>
    </source>
</evidence>
<comment type="function">
    <text evidence="4">Acts as an anti-CsrA protein, binds CsrA and prevents it from repressing translation of its target genes, one of which is flagellin. Binds to flagellin and participates in the assembly of the flagellum.</text>
</comment>